<organism evidence="3 4">
    <name type="scientific">Tardiphaga robiniae</name>
    <dbReference type="NCBI Taxonomy" id="943830"/>
    <lineage>
        <taxon>Bacteria</taxon>
        <taxon>Pseudomonadati</taxon>
        <taxon>Pseudomonadota</taxon>
        <taxon>Alphaproteobacteria</taxon>
        <taxon>Hyphomicrobiales</taxon>
        <taxon>Nitrobacteraceae</taxon>
        <taxon>Tardiphaga</taxon>
    </lineage>
</organism>
<sequence length="79" mass="8543">MRTILLGLFLTAVAQPCFAQKFLSFEPLMMDPYATVFVDNGSCSAGKVLKVQGAPNNQRRKKSCVPISDVRGPGAIRGK</sequence>
<evidence type="ECO:0000256" key="2">
    <source>
        <dbReference type="SAM" id="SignalP"/>
    </source>
</evidence>
<dbReference type="STRING" id="943830.A4A58_18815"/>
<evidence type="ECO:0000313" key="4">
    <source>
        <dbReference type="Proteomes" id="UP000076574"/>
    </source>
</evidence>
<proteinExistence type="predicted"/>
<dbReference type="Pfam" id="PF20477">
    <property type="entry name" value="DUF6719"/>
    <property type="match status" value="1"/>
</dbReference>
<dbReference type="AlphaFoldDB" id="A0A161QWX2"/>
<gene>
    <name evidence="3" type="ORF">A4A58_18815</name>
</gene>
<dbReference type="OrthoDB" id="8238436at2"/>
<evidence type="ECO:0008006" key="5">
    <source>
        <dbReference type="Google" id="ProtNLM"/>
    </source>
</evidence>
<dbReference type="RefSeq" id="WP_068738564.1">
    <property type="nucleotide sequence ID" value="NZ_LVYV01000056.1"/>
</dbReference>
<name>A0A161QWX2_9BRAD</name>
<keyword evidence="2" id="KW-0732">Signal</keyword>
<dbReference type="InterPro" id="IPR046565">
    <property type="entry name" value="DUF6719"/>
</dbReference>
<evidence type="ECO:0000256" key="1">
    <source>
        <dbReference type="SAM" id="MobiDB-lite"/>
    </source>
</evidence>
<dbReference type="EMBL" id="LVYV01000056">
    <property type="protein sequence ID" value="KZD20301.1"/>
    <property type="molecule type" value="Genomic_DNA"/>
</dbReference>
<feature type="signal peptide" evidence="2">
    <location>
        <begin position="1"/>
        <end position="19"/>
    </location>
</feature>
<evidence type="ECO:0000313" key="3">
    <source>
        <dbReference type="EMBL" id="KZD20301.1"/>
    </source>
</evidence>
<accession>A0A161QWX2</accession>
<comment type="caution">
    <text evidence="3">The sequence shown here is derived from an EMBL/GenBank/DDBJ whole genome shotgun (WGS) entry which is preliminary data.</text>
</comment>
<protein>
    <recommendedName>
        <fullName evidence="5">Nuclease</fullName>
    </recommendedName>
</protein>
<feature type="region of interest" description="Disordered" evidence="1">
    <location>
        <begin position="59"/>
        <end position="79"/>
    </location>
</feature>
<keyword evidence="4" id="KW-1185">Reference proteome</keyword>
<dbReference type="Proteomes" id="UP000076574">
    <property type="component" value="Unassembled WGS sequence"/>
</dbReference>
<reference evidence="3 4" key="1">
    <citation type="submission" date="2016-03" db="EMBL/GenBank/DDBJ databases">
        <title>Microsymbionts genomes from the relict species Vavilovia formosa (Stev.) Fed.</title>
        <authorList>
            <person name="Kopat V."/>
            <person name="Chirak E."/>
            <person name="Kimeklis A."/>
            <person name="Andronov E."/>
        </authorList>
    </citation>
    <scope>NUCLEOTIDE SEQUENCE [LARGE SCALE GENOMIC DNA]</scope>
    <source>
        <strain evidence="3 4">Vaf07</strain>
    </source>
</reference>
<feature type="chain" id="PRO_5007825376" description="Nuclease" evidence="2">
    <location>
        <begin position="20"/>
        <end position="79"/>
    </location>
</feature>